<reference evidence="6" key="2">
    <citation type="submission" date="2015-08" db="EMBL/GenBank/DDBJ databases">
        <title>Complete DNA Sequence of Pseudomonas syringae pv. actinidiae, the Causal Agent of Kiwifruit Canker Disease.</title>
        <authorList>
            <person name="Rikkerink E.H.A."/>
            <person name="Fineran P.C."/>
        </authorList>
    </citation>
    <scope>NUCLEOTIDE SEQUENCE</scope>
    <source>
        <strain evidence="6">SkMP5</strain>
    </source>
</reference>
<feature type="domain" description="HTH araC/xylS-type" evidence="4">
    <location>
        <begin position="193"/>
        <end position="291"/>
    </location>
</feature>
<organism evidence="6">
    <name type="scientific">Mizugakiibacter sediminis</name>
    <dbReference type="NCBI Taxonomy" id="1475481"/>
    <lineage>
        <taxon>Bacteria</taxon>
        <taxon>Pseudomonadati</taxon>
        <taxon>Pseudomonadota</taxon>
        <taxon>Gammaproteobacteria</taxon>
        <taxon>Lysobacterales</taxon>
        <taxon>Rhodanobacteraceae</taxon>
        <taxon>Mizugakiibacter</taxon>
    </lineage>
</organism>
<evidence type="ECO:0000259" key="4">
    <source>
        <dbReference type="PROSITE" id="PS01124"/>
    </source>
</evidence>
<dbReference type="InterPro" id="IPR018062">
    <property type="entry name" value="HTH_AraC-typ_CS"/>
</dbReference>
<dbReference type="SMART" id="SM00342">
    <property type="entry name" value="HTH_ARAC"/>
    <property type="match status" value="1"/>
</dbReference>
<dbReference type="PROSITE" id="PS00041">
    <property type="entry name" value="HTH_ARAC_FAMILY_1"/>
    <property type="match status" value="1"/>
</dbReference>
<dbReference type="AlphaFoldDB" id="A0A0K8QS21"/>
<evidence type="ECO:0000256" key="3">
    <source>
        <dbReference type="ARBA" id="ARBA00023163"/>
    </source>
</evidence>
<name>A0A0K8QS21_9GAMM</name>
<dbReference type="Pfam" id="PF12833">
    <property type="entry name" value="HTH_18"/>
    <property type="match status" value="1"/>
</dbReference>
<dbReference type="Proteomes" id="UP000253740">
    <property type="component" value="Unassembled WGS sequence"/>
</dbReference>
<dbReference type="STRING" id="1475481.GCA_000953855_02824"/>
<keyword evidence="3" id="KW-0804">Transcription</keyword>
<dbReference type="PRINTS" id="PR00032">
    <property type="entry name" value="HTHARAC"/>
</dbReference>
<dbReference type="OrthoDB" id="6053579at2"/>
<gene>
    <name evidence="5" type="ORF">MBSD_1348</name>
    <name evidence="6" type="ORF">MBSD_n2777</name>
</gene>
<dbReference type="SUPFAM" id="SSF46689">
    <property type="entry name" value="Homeodomain-like"/>
    <property type="match status" value="2"/>
</dbReference>
<dbReference type="RefSeq" id="WP_062537998.1">
    <property type="nucleotide sequence ID" value="NZ_DF970273.1"/>
</dbReference>
<keyword evidence="1" id="KW-0805">Transcription regulation</keyword>
<evidence type="ECO:0000313" key="6">
    <source>
        <dbReference type="EMBL" id="GAP67451.1"/>
    </source>
</evidence>
<dbReference type="Gene3D" id="1.10.10.60">
    <property type="entry name" value="Homeodomain-like"/>
    <property type="match status" value="2"/>
</dbReference>
<dbReference type="PANTHER" id="PTHR46796">
    <property type="entry name" value="HTH-TYPE TRANSCRIPTIONAL ACTIVATOR RHAS-RELATED"/>
    <property type="match status" value="1"/>
</dbReference>
<reference evidence="5" key="1">
    <citation type="submission" date="2015-03" db="EMBL/GenBank/DDBJ databases">
        <title>Draft genome sequence of Mizugakiibacter sediminis skMP5.</title>
        <authorList>
            <person name="Watanabe T."/>
            <person name="Kojima H."/>
            <person name="Fukui M."/>
        </authorList>
    </citation>
    <scope>NUCLEOTIDE SEQUENCE</scope>
    <source>
        <strain evidence="5">SkMP5</strain>
    </source>
</reference>
<dbReference type="InterPro" id="IPR018060">
    <property type="entry name" value="HTH_AraC"/>
</dbReference>
<dbReference type="HOGENOM" id="CLU_899584_0_0_6"/>
<dbReference type="InterPro" id="IPR009057">
    <property type="entry name" value="Homeodomain-like_sf"/>
</dbReference>
<dbReference type="GO" id="GO:0003700">
    <property type="term" value="F:DNA-binding transcription factor activity"/>
    <property type="evidence" value="ECO:0007669"/>
    <property type="project" value="InterPro"/>
</dbReference>
<evidence type="ECO:0000313" key="5">
    <source>
        <dbReference type="EMBL" id="GAN44813.1"/>
    </source>
</evidence>
<dbReference type="PANTHER" id="PTHR46796:SF7">
    <property type="entry name" value="ARAC FAMILY TRANSCRIPTIONAL REGULATOR"/>
    <property type="match status" value="1"/>
</dbReference>
<dbReference type="InterPro" id="IPR050204">
    <property type="entry name" value="AraC_XylS_family_regulators"/>
</dbReference>
<proteinExistence type="predicted"/>
<accession>A0A0K8QS21</accession>
<protein>
    <submittedName>
        <fullName evidence="6">Transcriptional regulator</fullName>
    </submittedName>
</protein>
<keyword evidence="2" id="KW-0238">DNA-binding</keyword>
<evidence type="ECO:0000256" key="2">
    <source>
        <dbReference type="ARBA" id="ARBA00023125"/>
    </source>
</evidence>
<keyword evidence="7" id="KW-1185">Reference proteome</keyword>
<dbReference type="PROSITE" id="PS01124">
    <property type="entry name" value="HTH_ARAC_FAMILY_2"/>
    <property type="match status" value="1"/>
</dbReference>
<dbReference type="EMBL" id="DF952378">
    <property type="protein sequence ID" value="GAN44813.1"/>
    <property type="molecule type" value="Genomic_DNA"/>
</dbReference>
<evidence type="ECO:0000256" key="1">
    <source>
        <dbReference type="ARBA" id="ARBA00023015"/>
    </source>
</evidence>
<sequence>MRIEALRIENGRCLDLERQPQPSAAMQEGLLAVLAEPDVTLHVPAGAVALWCPLAGELRLGIDDGGSTIGRLSINRGVVCVSDDERTRTTAVLHGGAAIAVLGKHPSWSRALSAYDAASLPVPAIFPQNVQAAPGARRRMVAFVHAALCGDAGWRLAELARAVQAMQAPLTACIDRSPGRSASRRRQLFLRFQRVRQRMALNPRHDLDVPALARMVNYSTWQFIKVFHQIYGETPYAYLLRCRVEHAQRLIVRSELGIGEVARESGFESRATFNRVFKEHTGIPPSALRSAALMGAAGRPDARMRAG</sequence>
<evidence type="ECO:0000313" key="7">
    <source>
        <dbReference type="Proteomes" id="UP000253740"/>
    </source>
</evidence>
<dbReference type="EMBL" id="DF970273">
    <property type="protein sequence ID" value="GAP67451.1"/>
    <property type="molecule type" value="Genomic_DNA"/>
</dbReference>
<dbReference type="GO" id="GO:0043565">
    <property type="term" value="F:sequence-specific DNA binding"/>
    <property type="evidence" value="ECO:0007669"/>
    <property type="project" value="InterPro"/>
</dbReference>
<dbReference type="InterPro" id="IPR020449">
    <property type="entry name" value="Tscrpt_reg_AraC-type_HTH"/>
</dbReference>